<dbReference type="RefSeq" id="XP_007417218.1">
    <property type="nucleotide sequence ID" value="XM_007417156.1"/>
</dbReference>
<evidence type="ECO:0000256" key="1">
    <source>
        <dbReference type="SAM" id="MobiDB-lite"/>
    </source>
</evidence>
<gene>
    <name evidence="2" type="ORF">MELLADRAFT_68572</name>
</gene>
<dbReference type="VEuPathDB" id="FungiDB:MELLADRAFT_68572"/>
<evidence type="ECO:0000313" key="2">
    <source>
        <dbReference type="EMBL" id="EGF99512.1"/>
    </source>
</evidence>
<evidence type="ECO:0000313" key="3">
    <source>
        <dbReference type="Proteomes" id="UP000001072"/>
    </source>
</evidence>
<accession>F4S7A0</accession>
<dbReference type="KEGG" id="mlr:MELLADRAFT_68572"/>
<sequence length="191" mass="20723">MNMYASFNFWGQFNHQASQGHGNGLQLASPGGLIQGFNNHFGIMDTTENSKSKYKHNLEQPSKPLRKDGCSLLPSQQAGGSWSNHGAWDYNLHHGGLILLPIAKVFGENNHHLALAKAQLQPLMEIVWVNGKIDTLTDQLATITRVVIALASASEIAPAKAQAHTVANPVNSSATPVEPTPRKEWASSKKL</sequence>
<dbReference type="EMBL" id="GL883158">
    <property type="protein sequence ID" value="EGF99512.1"/>
    <property type="molecule type" value="Genomic_DNA"/>
</dbReference>
<name>F4S7A0_MELLP</name>
<dbReference type="InParanoid" id="F4S7A0"/>
<dbReference type="HOGENOM" id="CLU_1421708_0_0_1"/>
<feature type="compositionally biased region" description="Basic and acidic residues" evidence="1">
    <location>
        <begin position="180"/>
        <end position="191"/>
    </location>
</feature>
<organism evidence="3">
    <name type="scientific">Melampsora larici-populina (strain 98AG31 / pathotype 3-4-7)</name>
    <name type="common">Poplar leaf rust fungus</name>
    <dbReference type="NCBI Taxonomy" id="747676"/>
    <lineage>
        <taxon>Eukaryota</taxon>
        <taxon>Fungi</taxon>
        <taxon>Dikarya</taxon>
        <taxon>Basidiomycota</taxon>
        <taxon>Pucciniomycotina</taxon>
        <taxon>Pucciniomycetes</taxon>
        <taxon>Pucciniales</taxon>
        <taxon>Melampsoraceae</taxon>
        <taxon>Melampsora</taxon>
    </lineage>
</organism>
<keyword evidence="3" id="KW-1185">Reference proteome</keyword>
<dbReference type="Proteomes" id="UP000001072">
    <property type="component" value="Unassembled WGS sequence"/>
</dbReference>
<reference evidence="3" key="1">
    <citation type="journal article" date="2011" name="Proc. Natl. Acad. Sci. U.S.A.">
        <title>Obligate biotrophy features unraveled by the genomic analysis of rust fungi.</title>
        <authorList>
            <person name="Duplessis S."/>
            <person name="Cuomo C.A."/>
            <person name="Lin Y.-C."/>
            <person name="Aerts A."/>
            <person name="Tisserant E."/>
            <person name="Veneault-Fourrey C."/>
            <person name="Joly D.L."/>
            <person name="Hacquard S."/>
            <person name="Amselem J."/>
            <person name="Cantarel B.L."/>
            <person name="Chiu R."/>
            <person name="Coutinho P.M."/>
            <person name="Feau N."/>
            <person name="Field M."/>
            <person name="Frey P."/>
            <person name="Gelhaye E."/>
            <person name="Goldberg J."/>
            <person name="Grabherr M.G."/>
            <person name="Kodira C.D."/>
            <person name="Kohler A."/>
            <person name="Kuees U."/>
            <person name="Lindquist E.A."/>
            <person name="Lucas S.M."/>
            <person name="Mago R."/>
            <person name="Mauceli E."/>
            <person name="Morin E."/>
            <person name="Murat C."/>
            <person name="Pangilinan J.L."/>
            <person name="Park R."/>
            <person name="Pearson M."/>
            <person name="Quesneville H."/>
            <person name="Rouhier N."/>
            <person name="Sakthikumar S."/>
            <person name="Salamov A.A."/>
            <person name="Schmutz J."/>
            <person name="Selles B."/>
            <person name="Shapiro H."/>
            <person name="Tanguay P."/>
            <person name="Tuskan G.A."/>
            <person name="Henrissat B."/>
            <person name="Van de Peer Y."/>
            <person name="Rouze P."/>
            <person name="Ellis J.G."/>
            <person name="Dodds P.N."/>
            <person name="Schein J.E."/>
            <person name="Zhong S."/>
            <person name="Hamelin R.C."/>
            <person name="Grigoriev I.V."/>
            <person name="Szabo L.J."/>
            <person name="Martin F."/>
        </authorList>
    </citation>
    <scope>NUCLEOTIDE SEQUENCE [LARGE SCALE GENOMIC DNA]</scope>
    <source>
        <strain evidence="3">98AG31 / pathotype 3-4-7</strain>
    </source>
</reference>
<dbReference type="GeneID" id="18931059"/>
<feature type="region of interest" description="Disordered" evidence="1">
    <location>
        <begin position="163"/>
        <end position="191"/>
    </location>
</feature>
<proteinExistence type="predicted"/>
<protein>
    <submittedName>
        <fullName evidence="2">Uncharacterized protein</fullName>
    </submittedName>
</protein>
<dbReference type="AlphaFoldDB" id="F4S7A0"/>